<keyword evidence="9" id="KW-0614">Plasmid</keyword>
<keyword evidence="2" id="KW-0067">ATP-binding</keyword>
<dbReference type="EMBL" id="CP039694">
    <property type="protein sequence ID" value="QCJ01099.1"/>
    <property type="molecule type" value="Genomic_DNA"/>
</dbReference>
<dbReference type="InterPro" id="IPR002078">
    <property type="entry name" value="Sigma_54_int"/>
</dbReference>
<accession>A0A4D7DXV2</accession>
<proteinExistence type="predicted"/>
<dbReference type="Pfam" id="PF01590">
    <property type="entry name" value="GAF"/>
    <property type="match status" value="1"/>
</dbReference>
<name>A0A4D7DXV2_9HYPH</name>
<dbReference type="InterPro" id="IPR058031">
    <property type="entry name" value="AAA_lid_NorR"/>
</dbReference>
<dbReference type="GO" id="GO:0000160">
    <property type="term" value="P:phosphorelay signal transduction system"/>
    <property type="evidence" value="ECO:0007669"/>
    <property type="project" value="UniProtKB-KW"/>
</dbReference>
<dbReference type="PROSITE" id="PS00676">
    <property type="entry name" value="SIGMA54_INTERACT_2"/>
    <property type="match status" value="1"/>
</dbReference>
<evidence type="ECO:0000256" key="5">
    <source>
        <dbReference type="ARBA" id="ARBA00023125"/>
    </source>
</evidence>
<dbReference type="InterPro" id="IPR009057">
    <property type="entry name" value="Homeodomain-like_sf"/>
</dbReference>
<keyword evidence="1" id="KW-0547">Nucleotide-binding</keyword>
<dbReference type="PANTHER" id="PTHR32071">
    <property type="entry name" value="TRANSCRIPTIONAL REGULATORY PROTEIN"/>
    <property type="match status" value="1"/>
</dbReference>
<dbReference type="PANTHER" id="PTHR32071:SF77">
    <property type="entry name" value="TRANSCRIPTIONAL REGULATORY PROTEIN"/>
    <property type="match status" value="1"/>
</dbReference>
<evidence type="ECO:0000256" key="1">
    <source>
        <dbReference type="ARBA" id="ARBA00022741"/>
    </source>
</evidence>
<dbReference type="STRING" id="1367849.GCA_000518585_04090"/>
<evidence type="ECO:0000256" key="3">
    <source>
        <dbReference type="ARBA" id="ARBA00023012"/>
    </source>
</evidence>
<dbReference type="KEGG" id="alf:CFBP5473_24465"/>
<dbReference type="InterPro" id="IPR003018">
    <property type="entry name" value="GAF"/>
</dbReference>
<dbReference type="SMART" id="SM00382">
    <property type="entry name" value="AAA"/>
    <property type="match status" value="1"/>
</dbReference>
<evidence type="ECO:0000256" key="6">
    <source>
        <dbReference type="ARBA" id="ARBA00023159"/>
    </source>
</evidence>
<dbReference type="GO" id="GO:0006355">
    <property type="term" value="P:regulation of DNA-templated transcription"/>
    <property type="evidence" value="ECO:0007669"/>
    <property type="project" value="InterPro"/>
</dbReference>
<evidence type="ECO:0000256" key="7">
    <source>
        <dbReference type="ARBA" id="ARBA00023163"/>
    </source>
</evidence>
<dbReference type="OrthoDB" id="9762726at2"/>
<dbReference type="Gene3D" id="3.30.450.40">
    <property type="match status" value="1"/>
</dbReference>
<dbReference type="GO" id="GO:0043565">
    <property type="term" value="F:sequence-specific DNA binding"/>
    <property type="evidence" value="ECO:0007669"/>
    <property type="project" value="InterPro"/>
</dbReference>
<keyword evidence="5" id="KW-0238">DNA-binding</keyword>
<dbReference type="InterPro" id="IPR025662">
    <property type="entry name" value="Sigma_54_int_dom_ATP-bd_1"/>
</dbReference>
<dbReference type="PRINTS" id="PR01590">
    <property type="entry name" value="HTHFIS"/>
</dbReference>
<dbReference type="InterPro" id="IPR025944">
    <property type="entry name" value="Sigma_54_int_dom_CS"/>
</dbReference>
<dbReference type="InterPro" id="IPR029016">
    <property type="entry name" value="GAF-like_dom_sf"/>
</dbReference>
<dbReference type="PROSITE" id="PS50045">
    <property type="entry name" value="SIGMA54_INTERACT_4"/>
    <property type="match status" value="1"/>
</dbReference>
<evidence type="ECO:0000313" key="10">
    <source>
        <dbReference type="Proteomes" id="UP000298545"/>
    </source>
</evidence>
<dbReference type="Proteomes" id="UP000298545">
    <property type="component" value="Plasmid pTiCFBP5473"/>
</dbReference>
<keyword evidence="7" id="KW-0804">Transcription</keyword>
<dbReference type="FunFam" id="3.40.50.300:FF:000006">
    <property type="entry name" value="DNA-binding transcriptional regulator NtrC"/>
    <property type="match status" value="1"/>
</dbReference>
<dbReference type="Gene3D" id="1.10.10.60">
    <property type="entry name" value="Homeodomain-like"/>
    <property type="match status" value="1"/>
</dbReference>
<dbReference type="InterPro" id="IPR027417">
    <property type="entry name" value="P-loop_NTPase"/>
</dbReference>
<evidence type="ECO:0000256" key="4">
    <source>
        <dbReference type="ARBA" id="ARBA00023015"/>
    </source>
</evidence>
<dbReference type="GO" id="GO:0005524">
    <property type="term" value="F:ATP binding"/>
    <property type="evidence" value="ECO:0007669"/>
    <property type="project" value="UniProtKB-KW"/>
</dbReference>
<dbReference type="Pfam" id="PF25601">
    <property type="entry name" value="AAA_lid_14"/>
    <property type="match status" value="1"/>
</dbReference>
<sequence>MRASDHYARVEARIKEPAVSAERIMSDTSATASWRRCVEVHNLDPCNFRSLPIMGHRELNLERERLEDALLLAKEELDGLYLAVKSIGYSTSLANKDGVLIVDSADHDSANWCEFDRPGSVWTEAYGGTNGVGTCIATGEFTTVFQNEHFFSDLSPTACVAAPLYGPSCEFWGVLNLSIKREMLQEETHKLAASITRQYARRLSARLFKNKFRETSIFQFREDGGDIGLLALGEDQLLLGANAAARKLLNINEREINSSTIWRFVERDTALFKSGGRSRDVSLRLRDRPTLVTGNISFASRVTTSKASSISKARTPLRTLPGSSVTLEDWAGGDAKMQRSAQLAERILSAGLPVLILGETGTGKDTLARALHQASPRSSGPFVAFNCAAVPETLIDSELFGYTSGAFTGANREGNQGRVLEAHGGTLFLDEIGDMPISLQTRLLRLLETREVVPLGSGKATQVDIHVIAATNQNLEQAIAKKHFREDLYYRLAGAVIDIPALRDRNDVGQIIDRLLVRLTPGQIELAPNARRLLLEHRWPGNIRELVNVLRRAAAVASEGLITADDLMLRAAYHNADTHDPIPTARSASPAGPKACSNQRERELLLTALSEYPRDVEAAASSLGMSRATIYRKISKHAIDLKTIYS</sequence>
<dbReference type="InterPro" id="IPR025943">
    <property type="entry name" value="Sigma_54_int_dom_ATP-bd_2"/>
</dbReference>
<evidence type="ECO:0000313" key="9">
    <source>
        <dbReference type="EMBL" id="QCJ01099.1"/>
    </source>
</evidence>
<protein>
    <submittedName>
        <fullName evidence="9">Sigma-54-dependent Fis family transcriptional regulator</fullName>
    </submittedName>
</protein>
<dbReference type="PROSITE" id="PS00675">
    <property type="entry name" value="SIGMA54_INTERACT_1"/>
    <property type="match status" value="1"/>
</dbReference>
<geneLocation type="plasmid" evidence="10">
    <name>pticfbp5473</name>
</geneLocation>
<keyword evidence="3" id="KW-0902">Two-component regulatory system</keyword>
<evidence type="ECO:0000259" key="8">
    <source>
        <dbReference type="PROSITE" id="PS50045"/>
    </source>
</evidence>
<feature type="domain" description="Sigma-54 factor interaction" evidence="8">
    <location>
        <begin position="330"/>
        <end position="555"/>
    </location>
</feature>
<dbReference type="CDD" id="cd00009">
    <property type="entry name" value="AAA"/>
    <property type="match status" value="1"/>
</dbReference>
<dbReference type="SUPFAM" id="SSF46689">
    <property type="entry name" value="Homeodomain-like"/>
    <property type="match status" value="1"/>
</dbReference>
<dbReference type="PROSITE" id="PS00688">
    <property type="entry name" value="SIGMA54_INTERACT_3"/>
    <property type="match status" value="1"/>
</dbReference>
<dbReference type="InterPro" id="IPR002197">
    <property type="entry name" value="HTH_Fis"/>
</dbReference>
<evidence type="ECO:0000256" key="2">
    <source>
        <dbReference type="ARBA" id="ARBA00022840"/>
    </source>
</evidence>
<dbReference type="InterPro" id="IPR003593">
    <property type="entry name" value="AAA+_ATPase"/>
</dbReference>
<dbReference type="Pfam" id="PF00158">
    <property type="entry name" value="Sigma54_activat"/>
    <property type="match status" value="1"/>
</dbReference>
<dbReference type="AlphaFoldDB" id="A0A4D7DXV2"/>
<dbReference type="Gene3D" id="3.40.50.300">
    <property type="entry name" value="P-loop containing nucleotide triphosphate hydrolases"/>
    <property type="match status" value="1"/>
</dbReference>
<keyword evidence="4" id="KW-0805">Transcription regulation</keyword>
<dbReference type="SUPFAM" id="SSF52540">
    <property type="entry name" value="P-loop containing nucleoside triphosphate hydrolases"/>
    <property type="match status" value="1"/>
</dbReference>
<organism evidence="9 10">
    <name type="scientific">Agrobacterium larrymoorei</name>
    <dbReference type="NCBI Taxonomy" id="160699"/>
    <lineage>
        <taxon>Bacteria</taxon>
        <taxon>Pseudomonadati</taxon>
        <taxon>Pseudomonadota</taxon>
        <taxon>Alphaproteobacteria</taxon>
        <taxon>Hyphomicrobiales</taxon>
        <taxon>Rhizobiaceae</taxon>
        <taxon>Rhizobium/Agrobacterium group</taxon>
        <taxon>Agrobacterium</taxon>
    </lineage>
</organism>
<keyword evidence="6" id="KW-0010">Activator</keyword>
<gene>
    <name evidence="9" type="ORF">CFBP5473_24465</name>
</gene>
<reference evidence="9 10" key="1">
    <citation type="submission" date="2019-04" db="EMBL/GenBank/DDBJ databases">
        <title>Complete genome sequence of Agrobacterium larrymoorei CFBP5473.</title>
        <authorList>
            <person name="Haryono M."/>
            <person name="Chou L."/>
            <person name="Lin Y.-C."/>
            <person name="Lai E.-M."/>
            <person name="Kuo C.-H."/>
        </authorList>
    </citation>
    <scope>NUCLEOTIDE SEQUENCE [LARGE SCALE GENOMIC DNA]</scope>
    <source>
        <strain evidence="9 10">CFBP5473</strain>
        <plasmid evidence="10">pticfbp5473</plasmid>
    </source>
</reference>
<dbReference type="Gene3D" id="1.10.8.60">
    <property type="match status" value="1"/>
</dbReference>